<dbReference type="Gene3D" id="2.40.30.160">
    <property type="match status" value="1"/>
</dbReference>
<dbReference type="InterPro" id="IPR017703">
    <property type="entry name" value="YgfZ/GCV_T_CS"/>
</dbReference>
<gene>
    <name evidence="3" type="ORF">E6P07_05935</name>
</gene>
<name>A0A6I6EB87_THETI</name>
<dbReference type="SUPFAM" id="SSF101790">
    <property type="entry name" value="Aminomethyltransferase beta-barrel domain"/>
    <property type="match status" value="1"/>
</dbReference>
<dbReference type="AlphaFoldDB" id="A0A6I6EB87"/>
<keyword evidence="4" id="KW-1185">Reference proteome</keyword>
<dbReference type="GO" id="GO:0016226">
    <property type="term" value="P:iron-sulfur cluster assembly"/>
    <property type="evidence" value="ECO:0007669"/>
    <property type="project" value="TreeGrafter"/>
</dbReference>
<evidence type="ECO:0000313" key="3">
    <source>
        <dbReference type="EMBL" id="QGU32566.1"/>
    </source>
</evidence>
<organism evidence="3 4">
    <name type="scientific">Thermochromatium tepidum ATCC 43061</name>
    <dbReference type="NCBI Taxonomy" id="316276"/>
    <lineage>
        <taxon>Bacteria</taxon>
        <taxon>Pseudomonadati</taxon>
        <taxon>Pseudomonadota</taxon>
        <taxon>Gammaproteobacteria</taxon>
        <taxon>Chromatiales</taxon>
        <taxon>Chromatiaceae</taxon>
        <taxon>Thermochromatium</taxon>
    </lineage>
</organism>
<feature type="compositionally biased region" description="Polar residues" evidence="1">
    <location>
        <begin position="282"/>
        <end position="291"/>
    </location>
</feature>
<dbReference type="NCBIfam" id="TIGR03317">
    <property type="entry name" value="ygfZ_signature"/>
    <property type="match status" value="1"/>
</dbReference>
<dbReference type="Proteomes" id="UP000426424">
    <property type="component" value="Chromosome"/>
</dbReference>
<dbReference type="OrthoDB" id="9796287at2"/>
<dbReference type="InterPro" id="IPR006222">
    <property type="entry name" value="GCVT_N"/>
</dbReference>
<dbReference type="Gene3D" id="3.30.70.1630">
    <property type="match status" value="1"/>
</dbReference>
<dbReference type="Pfam" id="PF01571">
    <property type="entry name" value="GCV_T"/>
    <property type="match status" value="1"/>
</dbReference>
<dbReference type="PANTHER" id="PTHR22602:SF0">
    <property type="entry name" value="TRANSFERASE CAF17, MITOCHONDRIAL-RELATED"/>
    <property type="match status" value="1"/>
</dbReference>
<accession>A0A6I6EB87</accession>
<dbReference type="EMBL" id="CP039268">
    <property type="protein sequence ID" value="QGU32566.1"/>
    <property type="molecule type" value="Genomic_DNA"/>
</dbReference>
<dbReference type="PANTHER" id="PTHR22602">
    <property type="entry name" value="TRANSFERASE CAF17, MITOCHONDRIAL-RELATED"/>
    <property type="match status" value="1"/>
</dbReference>
<dbReference type="SUPFAM" id="SSF103025">
    <property type="entry name" value="Folate-binding domain"/>
    <property type="match status" value="1"/>
</dbReference>
<dbReference type="RefSeq" id="WP_153974762.1">
    <property type="nucleotide sequence ID" value="NZ_CP039268.1"/>
</dbReference>
<protein>
    <submittedName>
        <fullName evidence="3">Folate-binding protein</fullName>
    </submittedName>
</protein>
<dbReference type="Gene3D" id="3.30.70.1400">
    <property type="entry name" value="Aminomethyltransferase beta-barrel domains"/>
    <property type="match status" value="1"/>
</dbReference>
<feature type="region of interest" description="Disordered" evidence="1">
    <location>
        <begin position="270"/>
        <end position="292"/>
    </location>
</feature>
<dbReference type="InterPro" id="IPR045179">
    <property type="entry name" value="YgfZ/GcvT"/>
</dbReference>
<reference evidence="3 4" key="1">
    <citation type="submission" date="2019-12" db="EMBL/GenBank/DDBJ databases">
        <title>The complete genome of the thermophilic, anoxygenic phototrophic gammaproteobacterium Thermochromatium tepidum.</title>
        <authorList>
            <person name="Sattley W.M."/>
            <person name="Swingley W.D."/>
            <person name="Burchell B.M."/>
            <person name="Gurbani S.A."/>
            <person name="Kujawa C.M."/>
            <person name="Nuccio D.A."/>
            <person name="Schladweiler J."/>
            <person name="Shaffer K.N."/>
            <person name="Stokes L.M."/>
            <person name="Touchman J.W."/>
            <person name="Blankenship R.E."/>
            <person name="Madigan M.T."/>
        </authorList>
    </citation>
    <scope>NUCLEOTIDE SEQUENCE [LARGE SCALE GENOMIC DNA]</scope>
    <source>
        <strain evidence="3 4">ATCC 43061</strain>
    </source>
</reference>
<evidence type="ECO:0000313" key="4">
    <source>
        <dbReference type="Proteomes" id="UP000426424"/>
    </source>
</evidence>
<evidence type="ECO:0000259" key="2">
    <source>
        <dbReference type="Pfam" id="PF01571"/>
    </source>
</evidence>
<dbReference type="InterPro" id="IPR029043">
    <property type="entry name" value="GcvT/YgfZ_C"/>
</dbReference>
<dbReference type="KEGG" id="ttp:E6P07_05935"/>
<feature type="domain" description="GCVT N-terminal" evidence="2">
    <location>
        <begin position="31"/>
        <end position="146"/>
    </location>
</feature>
<sequence length="342" mass="37270">MMHQWRDVLTAGTGSIDAAGRVQFPEPTTPTDCRLFDLSHLGLIAARGADAANFLQGQLTNDVRELSASHTQLSAHCSQKGRILTLFRVLRLGETLYLQTPLERVAETIQRLSRFILRAKVSLSDAGNELIRIGLAGATAAELLAAQGLPTPERDNGLAQSGEIAVIRIPGATPRFELLGPFEPLRRLWEVLAPQAAPANAVDWTRLDIQAGLPNVYQRTVETFVPQMLNLQLIDGLSFNKGCYTGQEVVARMQFLGKLKRRMYLAEVEREAPPEPGEELSAASSTSQQTDGWVVDSAPLGERRHVLLVVAEIAAVDRGDEIRLGVAGPVLSLREPPYGFPA</sequence>
<proteinExistence type="predicted"/>
<evidence type="ECO:0000256" key="1">
    <source>
        <dbReference type="SAM" id="MobiDB-lite"/>
    </source>
</evidence>